<keyword evidence="3" id="KW-1185">Reference proteome</keyword>
<sequence>MSYDDSNPSFEELMEVVQRQQEVIELFEQQVEACRMESLKLAEEGQKKSEIIEILENSEALMKAEMEQLKIECEKRRNGEAEEKEDVGELETVGELRIKCKELNYELERLKTRQSTLEIDLGTEKRNHEFVESELEEEKRQRAEEKKRLTQNLETLEKEMKDQWKEQQETLSTQQIKIAQLKTHVEIKEQREKQLERHYQDIMEEMTEIRREKAKAMGKNTGMAAENAELKSRIQQLKARLPRNEHEIEDMQKLLGDQSHLIAALREETKLLARKLEIDSKQHRSIFLYHGIQYLKSVRS</sequence>
<dbReference type="Proteomes" id="UP000005237">
    <property type="component" value="Unassembled WGS sequence"/>
</dbReference>
<feature type="coiled-coil region" evidence="1">
    <location>
        <begin position="10"/>
        <end position="254"/>
    </location>
</feature>
<accession>A0A8R1DYP8</accession>
<evidence type="ECO:0000313" key="3">
    <source>
        <dbReference type="Proteomes" id="UP000005237"/>
    </source>
</evidence>
<organism evidence="2 3">
    <name type="scientific">Caenorhabditis japonica</name>
    <dbReference type="NCBI Taxonomy" id="281687"/>
    <lineage>
        <taxon>Eukaryota</taxon>
        <taxon>Metazoa</taxon>
        <taxon>Ecdysozoa</taxon>
        <taxon>Nematoda</taxon>
        <taxon>Chromadorea</taxon>
        <taxon>Rhabditida</taxon>
        <taxon>Rhabditina</taxon>
        <taxon>Rhabditomorpha</taxon>
        <taxon>Rhabditoidea</taxon>
        <taxon>Rhabditidae</taxon>
        <taxon>Peloderinae</taxon>
        <taxon>Caenorhabditis</taxon>
    </lineage>
</organism>
<keyword evidence="1" id="KW-0175">Coiled coil</keyword>
<proteinExistence type="predicted"/>
<dbReference type="AlphaFoldDB" id="A0A8R1DYP8"/>
<reference evidence="3" key="1">
    <citation type="submission" date="2010-08" db="EMBL/GenBank/DDBJ databases">
        <authorList>
            <consortium name="Caenorhabditis japonica Sequencing Consortium"/>
            <person name="Wilson R.K."/>
        </authorList>
    </citation>
    <scope>NUCLEOTIDE SEQUENCE [LARGE SCALE GENOMIC DNA]</scope>
    <source>
        <strain evidence="3">DF5081</strain>
    </source>
</reference>
<evidence type="ECO:0000256" key="1">
    <source>
        <dbReference type="SAM" id="Coils"/>
    </source>
</evidence>
<protein>
    <submittedName>
        <fullName evidence="2">Uncharacterized protein</fullName>
    </submittedName>
</protein>
<name>A0A8R1DYP8_CAEJA</name>
<evidence type="ECO:0000313" key="2">
    <source>
        <dbReference type="EnsemblMetazoa" id="CJA16484.1"/>
    </source>
</evidence>
<reference evidence="2" key="2">
    <citation type="submission" date="2022-06" db="UniProtKB">
        <authorList>
            <consortium name="EnsemblMetazoa"/>
        </authorList>
    </citation>
    <scope>IDENTIFICATION</scope>
    <source>
        <strain evidence="2">DF5081</strain>
    </source>
</reference>
<dbReference type="EnsemblMetazoa" id="CJA16484.1">
    <property type="protein sequence ID" value="CJA16484.1"/>
    <property type="gene ID" value="WBGene00135687"/>
</dbReference>